<feature type="region of interest" description="Disordered" evidence="1">
    <location>
        <begin position="63"/>
        <end position="96"/>
    </location>
</feature>
<feature type="compositionally biased region" description="Low complexity" evidence="1">
    <location>
        <begin position="77"/>
        <end position="88"/>
    </location>
</feature>
<evidence type="ECO:0000256" key="1">
    <source>
        <dbReference type="SAM" id="MobiDB-lite"/>
    </source>
</evidence>
<dbReference type="EMBL" id="CM009753">
    <property type="protein sequence ID" value="PUZ54364.1"/>
    <property type="molecule type" value="Genomic_DNA"/>
</dbReference>
<dbReference type="Proteomes" id="UP000244336">
    <property type="component" value="Chromosome 5"/>
</dbReference>
<evidence type="ECO:0000313" key="3">
    <source>
        <dbReference type="Proteomes" id="UP000244336"/>
    </source>
</evidence>
<protein>
    <submittedName>
        <fullName evidence="2">Uncharacterized protein</fullName>
    </submittedName>
</protein>
<name>A0A2T7DFN2_9POAL</name>
<gene>
    <name evidence="2" type="ORF">GQ55_5G125900</name>
</gene>
<keyword evidence="3" id="KW-1185">Reference proteome</keyword>
<organism evidence="2 3">
    <name type="scientific">Panicum hallii var. hallii</name>
    <dbReference type="NCBI Taxonomy" id="1504633"/>
    <lineage>
        <taxon>Eukaryota</taxon>
        <taxon>Viridiplantae</taxon>
        <taxon>Streptophyta</taxon>
        <taxon>Embryophyta</taxon>
        <taxon>Tracheophyta</taxon>
        <taxon>Spermatophyta</taxon>
        <taxon>Magnoliopsida</taxon>
        <taxon>Liliopsida</taxon>
        <taxon>Poales</taxon>
        <taxon>Poaceae</taxon>
        <taxon>PACMAD clade</taxon>
        <taxon>Panicoideae</taxon>
        <taxon>Panicodae</taxon>
        <taxon>Paniceae</taxon>
        <taxon>Panicinae</taxon>
        <taxon>Panicum</taxon>
        <taxon>Panicum sect. Panicum</taxon>
    </lineage>
</organism>
<proteinExistence type="predicted"/>
<dbReference type="Gramene" id="PUZ54364">
    <property type="protein sequence ID" value="PUZ54364"/>
    <property type="gene ID" value="GQ55_5G125900"/>
</dbReference>
<sequence>MAVSMSSPPGPRGALACLLIRSQCRRMSEFEHGFFVPGHKLRGDSPPPSTPLQPAVALLLHGVDGESPSGSAPPSPVSSIAVQSSSPPRGADRLRGVRRAPKCAVLACLYRASTYAMA</sequence>
<dbReference type="AlphaFoldDB" id="A0A2T7DFN2"/>
<evidence type="ECO:0000313" key="2">
    <source>
        <dbReference type="EMBL" id="PUZ54364.1"/>
    </source>
</evidence>
<reference evidence="2 3" key="1">
    <citation type="submission" date="2018-04" db="EMBL/GenBank/DDBJ databases">
        <title>WGS assembly of Panicum hallii var. hallii HAL2.</title>
        <authorList>
            <person name="Lovell J."/>
            <person name="Jenkins J."/>
            <person name="Lowry D."/>
            <person name="Mamidi S."/>
            <person name="Sreedasyam A."/>
            <person name="Weng X."/>
            <person name="Barry K."/>
            <person name="Bonette J."/>
            <person name="Campitelli B."/>
            <person name="Daum C."/>
            <person name="Gordon S."/>
            <person name="Gould B."/>
            <person name="Lipzen A."/>
            <person name="MacQueen A."/>
            <person name="Palacio-Mejia J."/>
            <person name="Plott C."/>
            <person name="Shakirov E."/>
            <person name="Shu S."/>
            <person name="Yoshinaga Y."/>
            <person name="Zane M."/>
            <person name="Rokhsar D."/>
            <person name="Grimwood J."/>
            <person name="Schmutz J."/>
            <person name="Juenger T."/>
        </authorList>
    </citation>
    <scope>NUCLEOTIDE SEQUENCE [LARGE SCALE GENOMIC DNA]</scope>
    <source>
        <strain evidence="3">cv. HAL2</strain>
    </source>
</reference>
<accession>A0A2T7DFN2</accession>